<comment type="similarity">
    <text evidence="2">Belongs to the major facilitator superfamily. EmrB family.</text>
</comment>
<keyword evidence="6 8" id="KW-1133">Transmembrane helix</keyword>
<keyword evidence="4" id="KW-1003">Cell membrane</keyword>
<dbReference type="Gene3D" id="1.20.1250.20">
    <property type="entry name" value="MFS general substrate transporter like domains"/>
    <property type="match status" value="1"/>
</dbReference>
<dbReference type="Gene3D" id="1.20.1720.10">
    <property type="entry name" value="Multidrug resistance protein D"/>
    <property type="match status" value="1"/>
</dbReference>
<dbReference type="PROSITE" id="PS50850">
    <property type="entry name" value="MFS"/>
    <property type="match status" value="1"/>
</dbReference>
<dbReference type="GO" id="GO:0022857">
    <property type="term" value="F:transmembrane transporter activity"/>
    <property type="evidence" value="ECO:0007669"/>
    <property type="project" value="InterPro"/>
</dbReference>
<evidence type="ECO:0000256" key="7">
    <source>
        <dbReference type="ARBA" id="ARBA00023136"/>
    </source>
</evidence>
<reference evidence="10 11" key="1">
    <citation type="submission" date="2016-10" db="EMBL/GenBank/DDBJ databases">
        <title>Comparative genome analysis of multiple Pseudomonas spp. focuses on biocontrol and plant growth promoting traits.</title>
        <authorList>
            <person name="Tao X.-Y."/>
            <person name="Taylor C.G."/>
        </authorList>
    </citation>
    <scope>NUCLEOTIDE SEQUENCE [LARGE SCALE GENOMIC DNA]</scope>
    <source>
        <strain evidence="10 11">15D11</strain>
    </source>
</reference>
<feature type="transmembrane region" description="Helical" evidence="8">
    <location>
        <begin position="166"/>
        <end position="185"/>
    </location>
</feature>
<evidence type="ECO:0000256" key="2">
    <source>
        <dbReference type="ARBA" id="ARBA00008537"/>
    </source>
</evidence>
<dbReference type="GO" id="GO:0005886">
    <property type="term" value="C:plasma membrane"/>
    <property type="evidence" value="ECO:0007669"/>
    <property type="project" value="UniProtKB-SubCell"/>
</dbReference>
<feature type="transmembrane region" description="Helical" evidence="8">
    <location>
        <begin position="265"/>
        <end position="288"/>
    </location>
</feature>
<dbReference type="PANTHER" id="PTHR42718:SF9">
    <property type="entry name" value="MAJOR FACILITATOR SUPERFAMILY MULTIDRUG TRANSPORTER MFSC"/>
    <property type="match status" value="1"/>
</dbReference>
<dbReference type="InterPro" id="IPR036259">
    <property type="entry name" value="MFS_trans_sf"/>
</dbReference>
<dbReference type="Proteomes" id="UP000285286">
    <property type="component" value="Unassembled WGS sequence"/>
</dbReference>
<evidence type="ECO:0000256" key="6">
    <source>
        <dbReference type="ARBA" id="ARBA00022989"/>
    </source>
</evidence>
<feature type="transmembrane region" description="Helical" evidence="8">
    <location>
        <begin position="353"/>
        <end position="379"/>
    </location>
</feature>
<feature type="transmembrane region" description="Helical" evidence="8">
    <location>
        <begin position="108"/>
        <end position="126"/>
    </location>
</feature>
<proteinExistence type="inferred from homology"/>
<feature type="transmembrane region" description="Helical" evidence="8">
    <location>
        <begin position="197"/>
        <end position="215"/>
    </location>
</feature>
<dbReference type="Pfam" id="PF07690">
    <property type="entry name" value="MFS_1"/>
    <property type="match status" value="1"/>
</dbReference>
<dbReference type="EMBL" id="MOAM01000035">
    <property type="protein sequence ID" value="ROL64831.1"/>
    <property type="molecule type" value="Genomic_DNA"/>
</dbReference>
<protein>
    <submittedName>
        <fullName evidence="10">MFS transporter</fullName>
    </submittedName>
</protein>
<accession>A0A423CZV3</accession>
<keyword evidence="7 8" id="KW-0472">Membrane</keyword>
<evidence type="ECO:0000256" key="3">
    <source>
        <dbReference type="ARBA" id="ARBA00022448"/>
    </source>
</evidence>
<comment type="caution">
    <text evidence="10">The sequence shown here is derived from an EMBL/GenBank/DDBJ whole genome shotgun (WGS) entry which is preliminary data.</text>
</comment>
<gene>
    <name evidence="10" type="ORF">BHU25_23445</name>
</gene>
<dbReference type="InterPro" id="IPR004638">
    <property type="entry name" value="EmrB-like"/>
</dbReference>
<feature type="transmembrane region" description="Helical" evidence="8">
    <location>
        <begin position="456"/>
        <end position="483"/>
    </location>
</feature>
<evidence type="ECO:0000256" key="1">
    <source>
        <dbReference type="ARBA" id="ARBA00004651"/>
    </source>
</evidence>
<dbReference type="CDD" id="cd17321">
    <property type="entry name" value="MFS_MMR_MDR_like"/>
    <property type="match status" value="1"/>
</dbReference>
<sequence length="501" mass="52036">MHRYKRPAVLAAAYLGSFLASLDISIVNLALPSLQTALATDIGGLQWVVSVYAVGLSAFMLSAGPLADRYGHKRAWLAGVALFSAGSALCALAQALPMLLLGRAVQGIAGALLIPGAMPLITHAFPDPRARAHAIGGWSAFSALALVLGPLLGGVLLQHFGWQSIFLINLPLGGLALLLGAWGISERAHPHQAALDPWGQLLSVCCLGALSYGLIRAGESGFAAPAPSFALGLALIALLALIAVEKRVARPLVPLDLFRDRRFALSNLASWVLGFSSYSSLFFFSLFLQQAQALSTTESGLRMMPTFIASGALSLMFGRLQRRFALEHLLAWGYGLIGMAMTAMALLSANTPYWPLLLCFVTLGLGMGLAVPATGLVVMNAVPASRAGIASATMNALRQTGMSLGIALLGSLMSLRASAELTRLLTVAGVDDAAALAQQAVAEHQLSSATPLFAQAYATAMAAGFNLAMLAAGLSSLGCAVLLQRQLPVPSASATNERAQG</sequence>
<feature type="transmembrane region" description="Helical" evidence="8">
    <location>
        <begin position="75"/>
        <end position="96"/>
    </location>
</feature>
<evidence type="ECO:0000313" key="10">
    <source>
        <dbReference type="EMBL" id="ROL64831.1"/>
    </source>
</evidence>
<organism evidence="10 11">
    <name type="scientific">Pseudomonas vranovensis</name>
    <dbReference type="NCBI Taxonomy" id="321661"/>
    <lineage>
        <taxon>Bacteria</taxon>
        <taxon>Pseudomonadati</taxon>
        <taxon>Pseudomonadota</taxon>
        <taxon>Gammaproteobacteria</taxon>
        <taxon>Pseudomonadales</taxon>
        <taxon>Pseudomonadaceae</taxon>
        <taxon>Pseudomonas</taxon>
    </lineage>
</organism>
<evidence type="ECO:0000256" key="4">
    <source>
        <dbReference type="ARBA" id="ARBA00022475"/>
    </source>
</evidence>
<keyword evidence="5 8" id="KW-0812">Transmembrane</keyword>
<dbReference type="RefSeq" id="WP_123567696.1">
    <property type="nucleotide sequence ID" value="NZ_MOAM01000035.1"/>
</dbReference>
<comment type="subcellular location">
    <subcellularLocation>
        <location evidence="1">Cell membrane</location>
        <topology evidence="1">Multi-pass membrane protein</topology>
    </subcellularLocation>
</comment>
<feature type="transmembrane region" description="Helical" evidence="8">
    <location>
        <begin position="138"/>
        <end position="160"/>
    </location>
</feature>
<keyword evidence="11" id="KW-1185">Reference proteome</keyword>
<feature type="domain" description="Major facilitator superfamily (MFS) profile" evidence="9">
    <location>
        <begin position="9"/>
        <end position="446"/>
    </location>
</feature>
<dbReference type="AlphaFoldDB" id="A0A423CZV3"/>
<keyword evidence="3" id="KW-0813">Transport</keyword>
<evidence type="ECO:0000259" key="9">
    <source>
        <dbReference type="PROSITE" id="PS50850"/>
    </source>
</evidence>
<name>A0A423CZV3_9PSED</name>
<evidence type="ECO:0000313" key="11">
    <source>
        <dbReference type="Proteomes" id="UP000285286"/>
    </source>
</evidence>
<dbReference type="PANTHER" id="PTHR42718">
    <property type="entry name" value="MAJOR FACILITATOR SUPERFAMILY MULTIDRUG TRANSPORTER MFSC"/>
    <property type="match status" value="1"/>
</dbReference>
<evidence type="ECO:0000256" key="8">
    <source>
        <dbReference type="SAM" id="Phobius"/>
    </source>
</evidence>
<feature type="transmembrane region" description="Helical" evidence="8">
    <location>
        <begin position="44"/>
        <end position="63"/>
    </location>
</feature>
<dbReference type="SUPFAM" id="SSF103473">
    <property type="entry name" value="MFS general substrate transporter"/>
    <property type="match status" value="1"/>
</dbReference>
<dbReference type="InterPro" id="IPR020846">
    <property type="entry name" value="MFS_dom"/>
</dbReference>
<feature type="transmembrane region" description="Helical" evidence="8">
    <location>
        <begin position="300"/>
        <end position="317"/>
    </location>
</feature>
<feature type="transmembrane region" description="Helical" evidence="8">
    <location>
        <begin position="329"/>
        <end position="347"/>
    </location>
</feature>
<evidence type="ECO:0000256" key="5">
    <source>
        <dbReference type="ARBA" id="ARBA00022692"/>
    </source>
</evidence>
<dbReference type="NCBIfam" id="TIGR00711">
    <property type="entry name" value="efflux_EmrB"/>
    <property type="match status" value="1"/>
</dbReference>
<feature type="transmembrane region" description="Helical" evidence="8">
    <location>
        <begin position="221"/>
        <end position="244"/>
    </location>
</feature>
<dbReference type="InterPro" id="IPR011701">
    <property type="entry name" value="MFS"/>
</dbReference>